<gene>
    <name evidence="12" type="ORF">ABA45_03070</name>
</gene>
<protein>
    <submittedName>
        <fullName evidence="12">Peptidase M23</fullName>
    </submittedName>
</protein>
<proteinExistence type="predicted"/>
<evidence type="ECO:0000256" key="8">
    <source>
        <dbReference type="SAM" id="SignalP"/>
    </source>
</evidence>
<evidence type="ECO:0000256" key="5">
    <source>
        <dbReference type="ARBA" id="ARBA00022801"/>
    </source>
</evidence>
<evidence type="ECO:0000256" key="4">
    <source>
        <dbReference type="ARBA" id="ARBA00022723"/>
    </source>
</evidence>
<evidence type="ECO:0000313" key="13">
    <source>
        <dbReference type="Proteomes" id="UP000036406"/>
    </source>
</evidence>
<feature type="chain" id="PRO_5005205913" evidence="8">
    <location>
        <begin position="26"/>
        <end position="477"/>
    </location>
</feature>
<keyword evidence="8" id="KW-0732">Signal</keyword>
<dbReference type="InterPro" id="IPR050570">
    <property type="entry name" value="Cell_wall_metabolism_enzyme"/>
</dbReference>
<feature type="domain" description="M23ase beta-sheet core" evidence="9">
    <location>
        <begin position="334"/>
        <end position="429"/>
    </location>
</feature>
<dbReference type="STRING" id="330734.ABA45_03070"/>
<dbReference type="Pfam" id="PF19425">
    <property type="entry name" value="Csd3_N2"/>
    <property type="match status" value="1"/>
</dbReference>
<evidence type="ECO:0000256" key="2">
    <source>
        <dbReference type="ARBA" id="ARBA00004196"/>
    </source>
</evidence>
<dbReference type="EMBL" id="CP011494">
    <property type="protein sequence ID" value="AKO51531.1"/>
    <property type="molecule type" value="Genomic_DNA"/>
</dbReference>
<dbReference type="Gene3D" id="3.10.450.350">
    <property type="match status" value="2"/>
</dbReference>
<keyword evidence="3" id="KW-0645">Protease</keyword>
<dbReference type="PANTHER" id="PTHR21666">
    <property type="entry name" value="PEPTIDASE-RELATED"/>
    <property type="match status" value="1"/>
</dbReference>
<feature type="signal peptide" evidence="8">
    <location>
        <begin position="1"/>
        <end position="25"/>
    </location>
</feature>
<keyword evidence="13" id="KW-1185">Reference proteome</keyword>
<reference evidence="12 13" key="1">
    <citation type="submission" date="2015-05" db="EMBL/GenBank/DDBJ databases">
        <title>Complete genome of Marinobacter psychrophilus strain 20041T isolated from sea-ice of the Canadian Basin.</title>
        <authorList>
            <person name="Song L."/>
            <person name="Ren L."/>
            <person name="Yu Y."/>
            <person name="Wang X."/>
        </authorList>
    </citation>
    <scope>NUCLEOTIDE SEQUENCE [LARGE SCALE GENOMIC DNA]</scope>
    <source>
        <strain evidence="12 13">20041</strain>
    </source>
</reference>
<keyword evidence="4" id="KW-0479">Metal-binding</keyword>
<organism evidence="12 13">
    <name type="scientific">Marinobacter psychrophilus</name>
    <dbReference type="NCBI Taxonomy" id="330734"/>
    <lineage>
        <taxon>Bacteria</taxon>
        <taxon>Pseudomonadati</taxon>
        <taxon>Pseudomonadota</taxon>
        <taxon>Gammaproteobacteria</taxon>
        <taxon>Pseudomonadales</taxon>
        <taxon>Marinobacteraceae</taxon>
        <taxon>Marinobacter</taxon>
    </lineage>
</organism>
<comment type="subcellular location">
    <subcellularLocation>
        <location evidence="2">Cell envelope</location>
    </subcellularLocation>
</comment>
<dbReference type="RefSeq" id="WP_048384301.1">
    <property type="nucleotide sequence ID" value="NZ_CP011494.1"/>
</dbReference>
<evidence type="ECO:0000256" key="1">
    <source>
        <dbReference type="ARBA" id="ARBA00001947"/>
    </source>
</evidence>
<dbReference type="Proteomes" id="UP000036406">
    <property type="component" value="Chromosome"/>
</dbReference>
<dbReference type="GO" id="GO:0006508">
    <property type="term" value="P:proteolysis"/>
    <property type="evidence" value="ECO:0007669"/>
    <property type="project" value="UniProtKB-KW"/>
</dbReference>
<evidence type="ECO:0000259" key="9">
    <source>
        <dbReference type="Pfam" id="PF01551"/>
    </source>
</evidence>
<dbReference type="InterPro" id="IPR007340">
    <property type="entry name" value="LysM_Opacity-associatedA"/>
</dbReference>
<dbReference type="GO" id="GO:0046872">
    <property type="term" value="F:metal ion binding"/>
    <property type="evidence" value="ECO:0007669"/>
    <property type="project" value="UniProtKB-KW"/>
</dbReference>
<dbReference type="CDD" id="cd12797">
    <property type="entry name" value="M23_peptidase"/>
    <property type="match status" value="1"/>
</dbReference>
<evidence type="ECO:0000259" key="11">
    <source>
        <dbReference type="Pfam" id="PF19425"/>
    </source>
</evidence>
<dbReference type="Pfam" id="PF04225">
    <property type="entry name" value="LysM_OapA"/>
    <property type="match status" value="1"/>
</dbReference>
<keyword evidence="6" id="KW-0862">Zinc</keyword>
<dbReference type="SUPFAM" id="SSF51261">
    <property type="entry name" value="Duplicated hybrid motif"/>
    <property type="match status" value="1"/>
</dbReference>
<dbReference type="Gene3D" id="2.70.70.10">
    <property type="entry name" value="Glucose Permease (Domain IIA)"/>
    <property type="match status" value="1"/>
</dbReference>
<dbReference type="KEGG" id="mpq:ABA45_03070"/>
<evidence type="ECO:0000256" key="3">
    <source>
        <dbReference type="ARBA" id="ARBA00022670"/>
    </source>
</evidence>
<evidence type="ECO:0000313" key="12">
    <source>
        <dbReference type="EMBL" id="AKO51531.1"/>
    </source>
</evidence>
<dbReference type="InterPro" id="IPR045834">
    <property type="entry name" value="Csd3_N2"/>
</dbReference>
<evidence type="ECO:0000256" key="7">
    <source>
        <dbReference type="ARBA" id="ARBA00023049"/>
    </source>
</evidence>
<dbReference type="InterPro" id="IPR016047">
    <property type="entry name" value="M23ase_b-sheet_dom"/>
</dbReference>
<evidence type="ECO:0000256" key="6">
    <source>
        <dbReference type="ARBA" id="ARBA00022833"/>
    </source>
</evidence>
<dbReference type="PATRIC" id="fig|330734.3.peg.682"/>
<keyword evidence="7" id="KW-0482">Metalloprotease</keyword>
<dbReference type="AlphaFoldDB" id="A0A0H4HXX7"/>
<dbReference type="GO" id="GO:0030313">
    <property type="term" value="C:cell envelope"/>
    <property type="evidence" value="ECO:0007669"/>
    <property type="project" value="UniProtKB-SubCell"/>
</dbReference>
<feature type="domain" description="Opacity-associated protein A LysM-like" evidence="10">
    <location>
        <begin position="111"/>
        <end position="188"/>
    </location>
</feature>
<dbReference type="PANTHER" id="PTHR21666:SF288">
    <property type="entry name" value="CELL DIVISION PROTEIN YTFB"/>
    <property type="match status" value="1"/>
</dbReference>
<feature type="domain" description="Csd3-like second N-terminal" evidence="11">
    <location>
        <begin position="201"/>
        <end position="321"/>
    </location>
</feature>
<dbReference type="GO" id="GO:0042834">
    <property type="term" value="F:peptidoglycan binding"/>
    <property type="evidence" value="ECO:0007669"/>
    <property type="project" value="InterPro"/>
</dbReference>
<dbReference type="GO" id="GO:0004222">
    <property type="term" value="F:metalloendopeptidase activity"/>
    <property type="evidence" value="ECO:0007669"/>
    <property type="project" value="TreeGrafter"/>
</dbReference>
<dbReference type="InterPro" id="IPR011055">
    <property type="entry name" value="Dup_hybrid_motif"/>
</dbReference>
<keyword evidence="5" id="KW-0378">Hydrolase</keyword>
<evidence type="ECO:0000259" key="10">
    <source>
        <dbReference type="Pfam" id="PF04225"/>
    </source>
</evidence>
<comment type="cofactor">
    <cofactor evidence="1">
        <name>Zn(2+)</name>
        <dbReference type="ChEBI" id="CHEBI:29105"/>
    </cofactor>
</comment>
<accession>A0A0H4HXX7</accession>
<name>A0A0H4HXX7_9GAMM</name>
<sequence>MFKTFPKTHITIAAAATVVVTTAMMMSPSADVEAKRMSITLDLESGAATTVVTSPPALPTLLVPGAQAKATQASNTATNVNSNLTTAVAPSTALAAEALLPGPGKPAIDVQSFDVRSGDTLSSLFKKAGFNDGIMLSVIHGTGEAKKLQRLYAGETLRFATDSEGSLAGIELQRSKLESLSITHGEDGFVGKKVVRKPEVQTAFTSGTIDGSLYLAARAAGMDDRLTMEMAGIFGWDIDFVYDVRKGDRFEVVYEELYLDGEKFGSGRILSANFVNRGEDNIAMLYTDARGETDYYSPTGSSMRKAFLRVPLNARVSSPFNLQRRHPVLDVVRPHEGTDYAAPPGTPIKAVGNGRIKFAGWKGGYGRTVVLSHGDNITTLYAHMSKLARGIKNGGRVKQGETIGYVGSSGMVTGPHLHYEFRVNGAPRNSRTVKLPDAKPIPKTELARFEKFTQQQLAQLDDLRGNEKLPLTLASGK</sequence>
<dbReference type="Pfam" id="PF01551">
    <property type="entry name" value="Peptidase_M23"/>
    <property type="match status" value="1"/>
</dbReference>